<dbReference type="PANTHER" id="PTHR46387">
    <property type="entry name" value="POLYNUCLEOTIDYL TRANSFERASE, RIBONUCLEASE H-LIKE SUPERFAMILY PROTEIN"/>
    <property type="match status" value="1"/>
</dbReference>
<dbReference type="EMBL" id="FNWJ01000002">
    <property type="protein sequence ID" value="SEH15062.1"/>
    <property type="molecule type" value="Genomic_DNA"/>
</dbReference>
<protein>
    <submittedName>
        <fullName evidence="2">Probable phosphoglycerate mutase</fullName>
    </submittedName>
</protein>
<evidence type="ECO:0000259" key="1">
    <source>
        <dbReference type="PROSITE" id="PS50879"/>
    </source>
</evidence>
<dbReference type="CDD" id="cd09279">
    <property type="entry name" value="RNase_HI_like"/>
    <property type="match status" value="1"/>
</dbReference>
<gene>
    <name evidence="2" type="ORF">SAMN02745716_1830</name>
</gene>
<dbReference type="Gene3D" id="3.30.420.10">
    <property type="entry name" value="Ribonuclease H-like superfamily/Ribonuclease H"/>
    <property type="match status" value="1"/>
</dbReference>
<dbReference type="GO" id="GO:0003676">
    <property type="term" value="F:nucleic acid binding"/>
    <property type="evidence" value="ECO:0007669"/>
    <property type="project" value="InterPro"/>
</dbReference>
<dbReference type="Proteomes" id="UP000222056">
    <property type="component" value="Unassembled WGS sequence"/>
</dbReference>
<dbReference type="InterPro" id="IPR036397">
    <property type="entry name" value="RNaseH_sf"/>
</dbReference>
<sequence>MTAATAGAESIVVKFDGGARGNPGPAACAAVAFSRDGRRLAQRARRLGRATNNVAEYQGLLLALELARELGARELELVCDSELVAKQLRGEYRVKNPGLKPLFERARRELEDFESWRIRSVARDQNREPDELLNQALDRPAAEAAL</sequence>
<dbReference type="AlphaFoldDB" id="A0A1H6FXB9"/>
<dbReference type="RefSeq" id="WP_218138360.1">
    <property type="nucleotide sequence ID" value="NZ_FNWJ01000002.1"/>
</dbReference>
<evidence type="ECO:0000313" key="3">
    <source>
        <dbReference type="Proteomes" id="UP000222056"/>
    </source>
</evidence>
<dbReference type="PROSITE" id="PS50879">
    <property type="entry name" value="RNASE_H_1"/>
    <property type="match status" value="1"/>
</dbReference>
<dbReference type="InterPro" id="IPR012337">
    <property type="entry name" value="RNaseH-like_sf"/>
</dbReference>
<dbReference type="InterPro" id="IPR002156">
    <property type="entry name" value="RNaseH_domain"/>
</dbReference>
<dbReference type="Pfam" id="PF13456">
    <property type="entry name" value="RVT_3"/>
    <property type="match status" value="1"/>
</dbReference>
<reference evidence="3" key="1">
    <citation type="submission" date="2016-10" db="EMBL/GenBank/DDBJ databases">
        <authorList>
            <person name="Varghese N."/>
            <person name="Submissions S."/>
        </authorList>
    </citation>
    <scope>NUCLEOTIDE SEQUENCE [LARGE SCALE GENOMIC DNA]</scope>
    <source>
        <strain evidence="3">ATCC 35263</strain>
    </source>
</reference>
<proteinExistence type="predicted"/>
<organism evidence="2 3">
    <name type="scientific">Thermoleophilum album</name>
    <dbReference type="NCBI Taxonomy" id="29539"/>
    <lineage>
        <taxon>Bacteria</taxon>
        <taxon>Bacillati</taxon>
        <taxon>Actinomycetota</taxon>
        <taxon>Thermoleophilia</taxon>
        <taxon>Thermoleophilales</taxon>
        <taxon>Thermoleophilaceae</taxon>
        <taxon>Thermoleophilum</taxon>
    </lineage>
</organism>
<evidence type="ECO:0000313" key="2">
    <source>
        <dbReference type="EMBL" id="SEH15062.1"/>
    </source>
</evidence>
<dbReference type="STRING" id="29539.SAMN02745716_1830"/>
<accession>A0A1H6FXB9</accession>
<dbReference type="SUPFAM" id="SSF53098">
    <property type="entry name" value="Ribonuclease H-like"/>
    <property type="match status" value="1"/>
</dbReference>
<feature type="domain" description="RNase H type-1" evidence="1">
    <location>
        <begin position="7"/>
        <end position="138"/>
    </location>
</feature>
<name>A0A1H6FXB9_THEAL</name>
<dbReference type="PANTHER" id="PTHR46387:SF2">
    <property type="entry name" value="RIBONUCLEASE HI"/>
    <property type="match status" value="1"/>
</dbReference>
<dbReference type="GO" id="GO:0004523">
    <property type="term" value="F:RNA-DNA hybrid ribonuclease activity"/>
    <property type="evidence" value="ECO:0007669"/>
    <property type="project" value="InterPro"/>
</dbReference>
<keyword evidence="3" id="KW-1185">Reference proteome</keyword>